<evidence type="ECO:0000313" key="2">
    <source>
        <dbReference type="EMBL" id="XBH03499.1"/>
    </source>
</evidence>
<dbReference type="PANTHER" id="PTHR30093:SF2">
    <property type="entry name" value="TYPE II SECRETION SYSTEM PROTEIN H"/>
    <property type="match status" value="1"/>
</dbReference>
<dbReference type="Pfam" id="PF07963">
    <property type="entry name" value="N_methyl"/>
    <property type="match status" value="1"/>
</dbReference>
<organism evidence="2">
    <name type="scientific">Singulisphaera sp. Ch08</name>
    <dbReference type="NCBI Taxonomy" id="3120278"/>
    <lineage>
        <taxon>Bacteria</taxon>
        <taxon>Pseudomonadati</taxon>
        <taxon>Planctomycetota</taxon>
        <taxon>Planctomycetia</taxon>
        <taxon>Isosphaerales</taxon>
        <taxon>Isosphaeraceae</taxon>
        <taxon>Singulisphaera</taxon>
    </lineage>
</organism>
<reference evidence="2" key="1">
    <citation type="submission" date="2024-05" db="EMBL/GenBank/DDBJ databases">
        <title>Planctomycetes of the genus Singulisphaera possess chitinolytic capabilities.</title>
        <authorList>
            <person name="Ivanova A."/>
        </authorList>
    </citation>
    <scope>NUCLEOTIDE SEQUENCE</scope>
    <source>
        <strain evidence="2">Ch08T</strain>
    </source>
</reference>
<dbReference type="InterPro" id="IPR011453">
    <property type="entry name" value="DUF1559"/>
</dbReference>
<evidence type="ECO:0000259" key="1">
    <source>
        <dbReference type="Pfam" id="PF07596"/>
    </source>
</evidence>
<dbReference type="AlphaFoldDB" id="A0AAU7CDT2"/>
<dbReference type="SUPFAM" id="SSF54523">
    <property type="entry name" value="Pili subunits"/>
    <property type="match status" value="1"/>
</dbReference>
<dbReference type="Gene3D" id="3.30.700.10">
    <property type="entry name" value="Glycoprotein, Type 4 Pilin"/>
    <property type="match status" value="1"/>
</dbReference>
<sequence>MKRPQSSRSGFTLIELLVVIAIIAVLIALLLPAVQAAREAARRSQCINNLKQMGLAANTYQSANQSYPLRNATNTLGNSAGAIAASSWGNFSGQAMMLPYLEQTAIFNACNFNLNPNPSFLPGGPMNSTALNAKIAAFLCPSDGQAITTGSGIRQNNYHGSMGTTTDPWFGGGATGIFAHTISYDVSAVTDGTSNTIMWSEAVVGNNNPRVNKRTSVGTTGTSSTNNMLNPVVAAGTTVALHANVQAGLTACNGIWAAAISSTTGTASNRGQFWGIGSPGYTFFNTVVTPNSSQYPWSSCRTDTNAGADFASFINANSNHSGGVNMAFCDGSVKFIKDSISPPTYWALGTKSGGEVVSADSY</sequence>
<dbReference type="EMBL" id="CP155447">
    <property type="protein sequence ID" value="XBH03499.1"/>
    <property type="molecule type" value="Genomic_DNA"/>
</dbReference>
<name>A0AAU7CDT2_9BACT</name>
<accession>A0AAU7CDT2</accession>
<gene>
    <name evidence="2" type="ORF">V5E97_35120</name>
</gene>
<dbReference type="InterPro" id="IPR045584">
    <property type="entry name" value="Pilin-like"/>
</dbReference>
<feature type="domain" description="DUF1559" evidence="1">
    <location>
        <begin position="35"/>
        <end position="341"/>
    </location>
</feature>
<dbReference type="InterPro" id="IPR012902">
    <property type="entry name" value="N_methyl_site"/>
</dbReference>
<dbReference type="RefSeq" id="WP_406696233.1">
    <property type="nucleotide sequence ID" value="NZ_CP155447.1"/>
</dbReference>
<dbReference type="Pfam" id="PF07596">
    <property type="entry name" value="SBP_bac_10"/>
    <property type="match status" value="1"/>
</dbReference>
<protein>
    <submittedName>
        <fullName evidence="2">DUF1559 domain-containing protein</fullName>
    </submittedName>
</protein>
<dbReference type="PANTHER" id="PTHR30093">
    <property type="entry name" value="GENERAL SECRETION PATHWAY PROTEIN G"/>
    <property type="match status" value="1"/>
</dbReference>
<dbReference type="NCBIfam" id="TIGR02532">
    <property type="entry name" value="IV_pilin_GFxxxE"/>
    <property type="match status" value="1"/>
</dbReference>
<dbReference type="InterPro" id="IPR027558">
    <property type="entry name" value="Pre_pil_HX9DG_C"/>
</dbReference>
<proteinExistence type="predicted"/>
<dbReference type="PROSITE" id="PS00409">
    <property type="entry name" value="PROKAR_NTER_METHYL"/>
    <property type="match status" value="1"/>
</dbReference>
<dbReference type="NCBIfam" id="TIGR04294">
    <property type="entry name" value="pre_pil_HX9DG"/>
    <property type="match status" value="1"/>
</dbReference>